<proteinExistence type="predicted"/>
<reference evidence="1" key="1">
    <citation type="submission" date="2023-08" db="EMBL/GenBank/DDBJ databases">
        <authorList>
            <person name="Page C.A."/>
            <person name="Perez-Diaz I.M."/>
        </authorList>
    </citation>
    <scope>NUCLEOTIDE SEQUENCE</scope>
    <source>
        <strain evidence="1">7.8.46</strain>
    </source>
</reference>
<dbReference type="Proteomes" id="UP001267003">
    <property type="component" value="Unassembled WGS sequence"/>
</dbReference>
<evidence type="ECO:0000313" key="1">
    <source>
        <dbReference type="EMBL" id="MDT6990469.1"/>
    </source>
</evidence>
<gene>
    <name evidence="1" type="ORF">RI536_10250</name>
</gene>
<dbReference type="Pfam" id="PF05657">
    <property type="entry name" value="DUF806"/>
    <property type="match status" value="1"/>
</dbReference>
<dbReference type="AlphaFoldDB" id="A0A843QYA4"/>
<protein>
    <submittedName>
        <fullName evidence="1">DUF806 family protein</fullName>
    </submittedName>
</protein>
<comment type="caution">
    <text evidence="1">The sequence shown here is derived from an EMBL/GenBank/DDBJ whole genome shotgun (WGS) entry which is preliminary data.</text>
</comment>
<name>A0A843QYA4_LACPE</name>
<evidence type="ECO:0000313" key="2">
    <source>
        <dbReference type="Proteomes" id="UP001267003"/>
    </source>
</evidence>
<organism evidence="1 2">
    <name type="scientific">Lactiplantibacillus pentosus</name>
    <name type="common">Lactobacillus pentosus</name>
    <dbReference type="NCBI Taxonomy" id="1589"/>
    <lineage>
        <taxon>Bacteria</taxon>
        <taxon>Bacillati</taxon>
        <taxon>Bacillota</taxon>
        <taxon>Bacilli</taxon>
        <taxon>Lactobacillales</taxon>
        <taxon>Lactobacillaceae</taxon>
        <taxon>Lactiplantibacillus</taxon>
    </lineage>
</organism>
<accession>A0A843QYA4</accession>
<dbReference type="RefSeq" id="WP_152705889.1">
    <property type="nucleotide sequence ID" value="NZ_CP104714.1"/>
</dbReference>
<sequence>MTPASKVVALLKANTATLVNIDSSNIHAYKIADSDWVDNAPIILVTEIDVDTYIYGNGVAVKAYDEIQIQFYYPADYDQDMNAIEESLKVVMSKNGYHFFSIGGHAITPDTQNIIQTIKFRKSN</sequence>
<dbReference type="EMBL" id="JAVLAQ010000001">
    <property type="protein sequence ID" value="MDT6990469.1"/>
    <property type="molecule type" value="Genomic_DNA"/>
</dbReference>
<dbReference type="InterPro" id="IPR008524">
    <property type="entry name" value="DUF806"/>
</dbReference>